<name>A0A2Z6ZY95_9LAMI</name>
<dbReference type="Proteomes" id="UP000250235">
    <property type="component" value="Unassembled WGS sequence"/>
</dbReference>
<proteinExistence type="predicted"/>
<reference evidence="1 2" key="1">
    <citation type="journal article" date="2015" name="Proc. Natl. Acad. Sci. U.S.A.">
        <title>The resurrection genome of Boea hygrometrica: A blueprint for survival of dehydration.</title>
        <authorList>
            <person name="Xiao L."/>
            <person name="Yang G."/>
            <person name="Zhang L."/>
            <person name="Yang X."/>
            <person name="Zhao S."/>
            <person name="Ji Z."/>
            <person name="Zhou Q."/>
            <person name="Hu M."/>
            <person name="Wang Y."/>
            <person name="Chen M."/>
            <person name="Xu Y."/>
            <person name="Jin H."/>
            <person name="Xiao X."/>
            <person name="Hu G."/>
            <person name="Bao F."/>
            <person name="Hu Y."/>
            <person name="Wan P."/>
            <person name="Li L."/>
            <person name="Deng X."/>
            <person name="Kuang T."/>
            <person name="Xiang C."/>
            <person name="Zhu J.K."/>
            <person name="Oliver M.J."/>
            <person name="He Y."/>
        </authorList>
    </citation>
    <scope>NUCLEOTIDE SEQUENCE [LARGE SCALE GENOMIC DNA]</scope>
    <source>
        <strain evidence="2">cv. XS01</strain>
    </source>
</reference>
<dbReference type="AlphaFoldDB" id="A0A2Z6ZY95"/>
<protein>
    <submittedName>
        <fullName evidence="1">Uncharacterized protein</fullName>
    </submittedName>
</protein>
<keyword evidence="2" id="KW-1185">Reference proteome</keyword>
<dbReference type="EMBL" id="KV021482">
    <property type="protein sequence ID" value="KZV14179.1"/>
    <property type="molecule type" value="Genomic_DNA"/>
</dbReference>
<sequence>MRSVCVSPYVLVLRLILRNWQEGLWQFCREIVLFLVSVVADAESVRPYQGLVEFSCGIRDQAMFGITFFEILYGGKYKFSLVTRRNLSNFGTSVGNRMLFASFSFLDYAGFEI</sequence>
<gene>
    <name evidence="1" type="ORF">F511_14626</name>
</gene>
<evidence type="ECO:0000313" key="1">
    <source>
        <dbReference type="EMBL" id="KZV14179.1"/>
    </source>
</evidence>
<evidence type="ECO:0000313" key="2">
    <source>
        <dbReference type="Proteomes" id="UP000250235"/>
    </source>
</evidence>
<organism evidence="1 2">
    <name type="scientific">Dorcoceras hygrometricum</name>
    <dbReference type="NCBI Taxonomy" id="472368"/>
    <lineage>
        <taxon>Eukaryota</taxon>
        <taxon>Viridiplantae</taxon>
        <taxon>Streptophyta</taxon>
        <taxon>Embryophyta</taxon>
        <taxon>Tracheophyta</taxon>
        <taxon>Spermatophyta</taxon>
        <taxon>Magnoliopsida</taxon>
        <taxon>eudicotyledons</taxon>
        <taxon>Gunneridae</taxon>
        <taxon>Pentapetalae</taxon>
        <taxon>asterids</taxon>
        <taxon>lamiids</taxon>
        <taxon>Lamiales</taxon>
        <taxon>Gesneriaceae</taxon>
        <taxon>Didymocarpoideae</taxon>
        <taxon>Trichosporeae</taxon>
        <taxon>Loxocarpinae</taxon>
        <taxon>Dorcoceras</taxon>
    </lineage>
</organism>
<accession>A0A2Z6ZY95</accession>